<evidence type="ECO:0000256" key="5">
    <source>
        <dbReference type="SAM" id="Phobius"/>
    </source>
</evidence>
<evidence type="ECO:0000256" key="1">
    <source>
        <dbReference type="ARBA" id="ARBA00004141"/>
    </source>
</evidence>
<feature type="signal peptide" evidence="6">
    <location>
        <begin position="1"/>
        <end position="25"/>
    </location>
</feature>
<feature type="chain" id="PRO_5041238998" description="MARVEL domain-containing protein" evidence="6">
    <location>
        <begin position="26"/>
        <end position="74"/>
    </location>
</feature>
<evidence type="ECO:0000313" key="8">
    <source>
        <dbReference type="EMBL" id="GJC80482.1"/>
    </source>
</evidence>
<name>A0AA37GGX8_9PEZI</name>
<dbReference type="Proteomes" id="UP001055172">
    <property type="component" value="Unassembled WGS sequence"/>
</dbReference>
<evidence type="ECO:0000256" key="4">
    <source>
        <dbReference type="ARBA" id="ARBA00023136"/>
    </source>
</evidence>
<comment type="subcellular location">
    <subcellularLocation>
        <location evidence="1">Membrane</location>
        <topology evidence="1">Multi-pass membrane protein</topology>
    </subcellularLocation>
</comment>
<sequence>MTIIVFDAIVAALLFAAFVYGAVQAGQNKGACLGPSKMGMWDNTRGCTRMKVATAFTAVNFLSFAASAVVVMMA</sequence>
<evidence type="ECO:0000313" key="9">
    <source>
        <dbReference type="Proteomes" id="UP001055172"/>
    </source>
</evidence>
<keyword evidence="4 5" id="KW-0472">Membrane</keyword>
<proteinExistence type="predicted"/>
<organism evidence="8 9">
    <name type="scientific">Colletotrichum liriopes</name>
    <dbReference type="NCBI Taxonomy" id="708192"/>
    <lineage>
        <taxon>Eukaryota</taxon>
        <taxon>Fungi</taxon>
        <taxon>Dikarya</taxon>
        <taxon>Ascomycota</taxon>
        <taxon>Pezizomycotina</taxon>
        <taxon>Sordariomycetes</taxon>
        <taxon>Hypocreomycetidae</taxon>
        <taxon>Glomerellales</taxon>
        <taxon>Glomerellaceae</taxon>
        <taxon>Colletotrichum</taxon>
        <taxon>Colletotrichum spaethianum species complex</taxon>
    </lineage>
</organism>
<keyword evidence="9" id="KW-1185">Reference proteome</keyword>
<evidence type="ECO:0000259" key="7">
    <source>
        <dbReference type="Pfam" id="PF01284"/>
    </source>
</evidence>
<accession>A0AA37GGX8</accession>
<dbReference type="AlphaFoldDB" id="A0AA37GGX8"/>
<comment type="caution">
    <text evidence="8">The sequence shown here is derived from an EMBL/GenBank/DDBJ whole genome shotgun (WGS) entry which is preliminary data.</text>
</comment>
<evidence type="ECO:0000256" key="2">
    <source>
        <dbReference type="ARBA" id="ARBA00022692"/>
    </source>
</evidence>
<evidence type="ECO:0000256" key="6">
    <source>
        <dbReference type="SAM" id="SignalP"/>
    </source>
</evidence>
<dbReference type="InterPro" id="IPR008253">
    <property type="entry name" value="Marvel"/>
</dbReference>
<keyword evidence="6" id="KW-0732">Signal</keyword>
<reference evidence="8 9" key="1">
    <citation type="submission" date="2021-07" db="EMBL/GenBank/DDBJ databases">
        <title>Genome data of Colletotrichum spaethianum.</title>
        <authorList>
            <person name="Utami Y.D."/>
            <person name="Hiruma K."/>
        </authorList>
    </citation>
    <scope>NUCLEOTIDE SEQUENCE [LARGE SCALE GENOMIC DNA]</scope>
    <source>
        <strain evidence="8 9">MAFF 242679</strain>
    </source>
</reference>
<dbReference type="Pfam" id="PF01284">
    <property type="entry name" value="MARVEL"/>
    <property type="match status" value="1"/>
</dbReference>
<feature type="transmembrane region" description="Helical" evidence="5">
    <location>
        <begin position="52"/>
        <end position="73"/>
    </location>
</feature>
<keyword evidence="3 5" id="KW-1133">Transmembrane helix</keyword>
<gene>
    <name evidence="8" type="ORF">ColLi_03320</name>
</gene>
<evidence type="ECO:0000256" key="3">
    <source>
        <dbReference type="ARBA" id="ARBA00022989"/>
    </source>
</evidence>
<dbReference type="GO" id="GO:0016020">
    <property type="term" value="C:membrane"/>
    <property type="evidence" value="ECO:0007669"/>
    <property type="project" value="UniProtKB-SubCell"/>
</dbReference>
<protein>
    <recommendedName>
        <fullName evidence="7">MARVEL domain-containing protein</fullName>
    </recommendedName>
</protein>
<keyword evidence="2 5" id="KW-0812">Transmembrane</keyword>
<dbReference type="EMBL" id="BPPX01000005">
    <property type="protein sequence ID" value="GJC80482.1"/>
    <property type="molecule type" value="Genomic_DNA"/>
</dbReference>
<feature type="domain" description="MARVEL" evidence="7">
    <location>
        <begin position="3"/>
        <end position="70"/>
    </location>
</feature>